<dbReference type="Pfam" id="PF19528">
    <property type="entry name" value="DUF6056"/>
    <property type="match status" value="2"/>
</dbReference>
<feature type="transmembrane region" description="Helical" evidence="1">
    <location>
        <begin position="131"/>
        <end position="149"/>
    </location>
</feature>
<feature type="transmembrane region" description="Helical" evidence="1">
    <location>
        <begin position="341"/>
        <end position="358"/>
    </location>
</feature>
<gene>
    <name evidence="2" type="ORF">HLB29_04800</name>
</gene>
<proteinExistence type="predicted"/>
<feature type="transmembrane region" description="Helical" evidence="1">
    <location>
        <begin position="191"/>
        <end position="207"/>
    </location>
</feature>
<evidence type="ECO:0000313" key="3">
    <source>
        <dbReference type="Proteomes" id="UP000713904"/>
    </source>
</evidence>
<keyword evidence="3" id="KW-1185">Reference proteome</keyword>
<keyword evidence="1" id="KW-1133">Transmembrane helix</keyword>
<keyword evidence="1" id="KW-0472">Membrane</keyword>
<dbReference type="Proteomes" id="UP000713904">
    <property type="component" value="Unassembled WGS sequence"/>
</dbReference>
<feature type="transmembrane region" description="Helical" evidence="1">
    <location>
        <begin position="286"/>
        <end position="308"/>
    </location>
</feature>
<evidence type="ECO:0000256" key="1">
    <source>
        <dbReference type="SAM" id="Phobius"/>
    </source>
</evidence>
<feature type="transmembrane region" description="Helical" evidence="1">
    <location>
        <begin position="317"/>
        <end position="335"/>
    </location>
</feature>
<protein>
    <recommendedName>
        <fullName evidence="4">Dolichyl-phosphate-mannose-protein mannosyltransferase</fullName>
    </recommendedName>
</protein>
<feature type="transmembrane region" description="Helical" evidence="1">
    <location>
        <begin position="7"/>
        <end position="28"/>
    </location>
</feature>
<feature type="transmembrane region" description="Helical" evidence="1">
    <location>
        <begin position="213"/>
        <end position="228"/>
    </location>
</feature>
<feature type="transmembrane region" description="Helical" evidence="1">
    <location>
        <begin position="155"/>
        <end position="179"/>
    </location>
</feature>
<evidence type="ECO:0000313" key="2">
    <source>
        <dbReference type="EMBL" id="MBC2575998.1"/>
    </source>
</evidence>
<comment type="caution">
    <text evidence="2">The sequence shown here is derived from an EMBL/GenBank/DDBJ whole genome shotgun (WGS) entry which is preliminary data.</text>
</comment>
<name>A0ABR6TKR3_9FIRM</name>
<evidence type="ECO:0008006" key="4">
    <source>
        <dbReference type="Google" id="ProtNLM"/>
    </source>
</evidence>
<keyword evidence="1" id="KW-0812">Transmembrane</keyword>
<organism evidence="2 3">
    <name type="scientific">Peptostreptococcus canis</name>
    <dbReference type="NCBI Taxonomy" id="1159213"/>
    <lineage>
        <taxon>Bacteria</taxon>
        <taxon>Bacillati</taxon>
        <taxon>Bacillota</taxon>
        <taxon>Clostridia</taxon>
        <taxon>Peptostreptococcales</taxon>
        <taxon>Peptostreptococcaceae</taxon>
        <taxon>Peptostreptococcus</taxon>
    </lineage>
</organism>
<dbReference type="InterPro" id="IPR045691">
    <property type="entry name" value="DUF6056"/>
</dbReference>
<accession>A0ABR6TKR3</accession>
<feature type="transmembrane region" description="Helical" evidence="1">
    <location>
        <begin position="235"/>
        <end position="255"/>
    </location>
</feature>
<sequence length="464" mass="53979">MNRKIRINYYAIGIFLAIFFIMIALNSYTPYVADDFTNMYTKGDVRVSSIADVIYNQKGRYVGTNGRTVAHTIGALLLMLDKYLINFLNTIVFCLFIYFIYRFSRLNDYFGIDITSKKYKKLIAKNKYGRNLYKAFYILLSFLAIWYFTPVFGQNYLWVMGSANYLWTSVIILGIILFIREMAILKKTLESVPLTLFIIIFSFIAGWTNENSVPAMIVIVLYYLVKMKKENTRGIIYIVFMLVNMLVGFIVMITAPGNFVRMKYFREPGSLIEKLAFRYSNMSDRFIQYLLVLFMINLVFLIIARLFYIKKNMEPEVYCFAGFISYFSMILSPTFPPRAMISSVIFFIISIIMCISVIGRVNIKVGTTILTICIILLGYNFSETFPEAILANSKYFDEFNARELVIIDNRTLNKVENIEVLSLKTDNKYVAAYGLEDCKENHNDWINSSLSRYYGVRSIILRKE</sequence>
<feature type="transmembrane region" description="Helical" evidence="1">
    <location>
        <begin position="83"/>
        <end position="101"/>
    </location>
</feature>
<dbReference type="RefSeq" id="WP_185624010.1">
    <property type="nucleotide sequence ID" value="NZ_JABGBW010000002.1"/>
</dbReference>
<dbReference type="EMBL" id="JABGBW010000002">
    <property type="protein sequence ID" value="MBC2575998.1"/>
    <property type="molecule type" value="Genomic_DNA"/>
</dbReference>
<reference evidence="2 3" key="1">
    <citation type="submission" date="2020-05" db="EMBL/GenBank/DDBJ databases">
        <title>Draft genome of xy-202 and genomic insight in genome of the genus Peptostreptococcus.</title>
        <authorList>
            <person name="Zhang Z."/>
        </authorList>
    </citation>
    <scope>NUCLEOTIDE SEQUENCE [LARGE SCALE GENOMIC DNA]</scope>
    <source>
        <strain evidence="2 3">DSM 27025</strain>
    </source>
</reference>